<dbReference type="PANTHER" id="PTHR10900">
    <property type="entry name" value="PERIOSTIN-RELATED"/>
    <property type="match status" value="1"/>
</dbReference>
<proteinExistence type="predicted"/>
<dbReference type="InterPro" id="IPR000782">
    <property type="entry name" value="FAS1_domain"/>
</dbReference>
<dbReference type="PROSITE" id="PS50213">
    <property type="entry name" value="FAS1"/>
    <property type="match status" value="1"/>
</dbReference>
<sequence>MSNIVDVVVADRNLATMLRSVKAAGLVEELNKTGPFTVFAPTDLAFGKMAAGELGELLRPHNKAKLTILLNHHIVNGRQYFDDLKDGQQLKTIDGDDLLVTVRDGSVSINGSVIQGRDMEASNGVVHSLSKLVFGA</sequence>
<dbReference type="SMART" id="SM00554">
    <property type="entry name" value="FAS1"/>
    <property type="match status" value="1"/>
</dbReference>
<keyword evidence="3" id="KW-1185">Reference proteome</keyword>
<evidence type="ECO:0000313" key="2">
    <source>
        <dbReference type="EMBL" id="MCG2615136.1"/>
    </source>
</evidence>
<dbReference type="Gene3D" id="2.30.180.10">
    <property type="entry name" value="FAS1 domain"/>
    <property type="match status" value="1"/>
</dbReference>
<gene>
    <name evidence="2" type="ORF">LZZ85_12625</name>
</gene>
<comment type="caution">
    <text evidence="2">The sequence shown here is derived from an EMBL/GenBank/DDBJ whole genome shotgun (WGS) entry which is preliminary data.</text>
</comment>
<dbReference type="PANTHER" id="PTHR10900:SF77">
    <property type="entry name" value="FI19380P1"/>
    <property type="match status" value="1"/>
</dbReference>
<dbReference type="Proteomes" id="UP001165367">
    <property type="component" value="Unassembled WGS sequence"/>
</dbReference>
<dbReference type="InterPro" id="IPR036378">
    <property type="entry name" value="FAS1_dom_sf"/>
</dbReference>
<protein>
    <submittedName>
        <fullName evidence="2">Fasciclin domain-containing protein</fullName>
    </submittedName>
</protein>
<dbReference type="InterPro" id="IPR050904">
    <property type="entry name" value="Adhesion/Biosynth-related"/>
</dbReference>
<organism evidence="2 3">
    <name type="scientific">Terrimonas ginsenosidimutans</name>
    <dbReference type="NCBI Taxonomy" id="2908004"/>
    <lineage>
        <taxon>Bacteria</taxon>
        <taxon>Pseudomonadati</taxon>
        <taxon>Bacteroidota</taxon>
        <taxon>Chitinophagia</taxon>
        <taxon>Chitinophagales</taxon>
        <taxon>Chitinophagaceae</taxon>
        <taxon>Terrimonas</taxon>
    </lineage>
</organism>
<accession>A0ABS9KS27</accession>
<evidence type="ECO:0000313" key="3">
    <source>
        <dbReference type="Proteomes" id="UP001165367"/>
    </source>
</evidence>
<dbReference type="SUPFAM" id="SSF82153">
    <property type="entry name" value="FAS1 domain"/>
    <property type="match status" value="1"/>
</dbReference>
<dbReference type="Pfam" id="PF02469">
    <property type="entry name" value="Fasciclin"/>
    <property type="match status" value="1"/>
</dbReference>
<reference evidence="2" key="1">
    <citation type="submission" date="2022-01" db="EMBL/GenBank/DDBJ databases">
        <authorList>
            <person name="Jo J.-H."/>
            <person name="Im W.-T."/>
        </authorList>
    </citation>
    <scope>NUCLEOTIDE SEQUENCE</scope>
    <source>
        <strain evidence="2">NA20</strain>
    </source>
</reference>
<feature type="domain" description="FAS1" evidence="1">
    <location>
        <begin position="1"/>
        <end position="133"/>
    </location>
</feature>
<dbReference type="EMBL" id="JAKLTR010000007">
    <property type="protein sequence ID" value="MCG2615136.1"/>
    <property type="molecule type" value="Genomic_DNA"/>
</dbReference>
<dbReference type="RefSeq" id="WP_237872207.1">
    <property type="nucleotide sequence ID" value="NZ_JAKLTR010000007.1"/>
</dbReference>
<evidence type="ECO:0000259" key="1">
    <source>
        <dbReference type="PROSITE" id="PS50213"/>
    </source>
</evidence>
<name>A0ABS9KS27_9BACT</name>